<dbReference type="STRING" id="1513793.SAMN06296036_11098"/>
<gene>
    <name evidence="2" type="ORF">SAMN06296036_11098</name>
</gene>
<sequence>MMCKVMIFSLLITSAQLVAGVQGSGGNARSNIFVEKSMLRQLIRDELTGDSPVITIKNNKHTIEKVDIPSLEIHTKCNDRKYLIRSVEE</sequence>
<dbReference type="EMBL" id="FWZT01000010">
    <property type="protein sequence ID" value="SMF33609.1"/>
    <property type="molecule type" value="Genomic_DNA"/>
</dbReference>
<dbReference type="RefSeq" id="WP_132320826.1">
    <property type="nucleotide sequence ID" value="NZ_FWZT01000010.1"/>
</dbReference>
<proteinExistence type="predicted"/>
<keyword evidence="3" id="KW-1185">Reference proteome</keyword>
<protein>
    <submittedName>
        <fullName evidence="2">Uncharacterized protein</fullName>
    </submittedName>
</protein>
<accession>A0A1Y6C2P4</accession>
<evidence type="ECO:0000313" key="3">
    <source>
        <dbReference type="Proteomes" id="UP000192907"/>
    </source>
</evidence>
<feature type="chain" id="PRO_5012870693" evidence="1">
    <location>
        <begin position="20"/>
        <end position="89"/>
    </location>
</feature>
<keyword evidence="1" id="KW-0732">Signal</keyword>
<evidence type="ECO:0000256" key="1">
    <source>
        <dbReference type="SAM" id="SignalP"/>
    </source>
</evidence>
<organism evidence="2 3">
    <name type="scientific">Pseudobacteriovorax antillogorgiicola</name>
    <dbReference type="NCBI Taxonomy" id="1513793"/>
    <lineage>
        <taxon>Bacteria</taxon>
        <taxon>Pseudomonadati</taxon>
        <taxon>Bdellovibrionota</taxon>
        <taxon>Oligoflexia</taxon>
        <taxon>Oligoflexales</taxon>
        <taxon>Pseudobacteriovoracaceae</taxon>
        <taxon>Pseudobacteriovorax</taxon>
    </lineage>
</organism>
<reference evidence="3" key="1">
    <citation type="submission" date="2017-04" db="EMBL/GenBank/DDBJ databases">
        <authorList>
            <person name="Varghese N."/>
            <person name="Submissions S."/>
        </authorList>
    </citation>
    <scope>NUCLEOTIDE SEQUENCE [LARGE SCALE GENOMIC DNA]</scope>
    <source>
        <strain evidence="3">RKEM611</strain>
    </source>
</reference>
<feature type="signal peptide" evidence="1">
    <location>
        <begin position="1"/>
        <end position="19"/>
    </location>
</feature>
<name>A0A1Y6C2P4_9BACT</name>
<evidence type="ECO:0000313" key="2">
    <source>
        <dbReference type="EMBL" id="SMF33609.1"/>
    </source>
</evidence>
<dbReference type="Proteomes" id="UP000192907">
    <property type="component" value="Unassembled WGS sequence"/>
</dbReference>
<dbReference type="AlphaFoldDB" id="A0A1Y6C2P4"/>